<proteinExistence type="predicted"/>
<dbReference type="EMBL" id="BEXD01001010">
    <property type="protein sequence ID" value="GBB91705.1"/>
    <property type="molecule type" value="Genomic_DNA"/>
</dbReference>
<sequence length="113" mass="12654">MVDFILALSRRLMKHSWRYLQVCNGKGEVDNSEDSSSDDEPKFPISGSSTAANKSKLVVPSKAPEEEMDISFIEEDQSASQLHFTNDDQPDTNSSTTNDKKKRKKKKSGKNQS</sequence>
<evidence type="ECO:0000313" key="2">
    <source>
        <dbReference type="EMBL" id="GBB91705.1"/>
    </source>
</evidence>
<keyword evidence="3" id="KW-1185">Reference proteome</keyword>
<feature type="compositionally biased region" description="Basic residues" evidence="1">
    <location>
        <begin position="100"/>
        <end position="113"/>
    </location>
</feature>
<reference evidence="2 3" key="1">
    <citation type="submission" date="2017-11" db="EMBL/GenBank/DDBJ databases">
        <title>The genome of Rhizophagus clarus HR1 reveals common genetic basis of auxotrophy among arbuscular mycorrhizal fungi.</title>
        <authorList>
            <person name="Kobayashi Y."/>
        </authorList>
    </citation>
    <scope>NUCLEOTIDE SEQUENCE [LARGE SCALE GENOMIC DNA]</scope>
    <source>
        <strain evidence="2 3">HR1</strain>
    </source>
</reference>
<protein>
    <submittedName>
        <fullName evidence="2">Uncharacterized protein</fullName>
    </submittedName>
</protein>
<name>A0A2Z6QQG2_9GLOM</name>
<feature type="compositionally biased region" description="Acidic residues" evidence="1">
    <location>
        <begin position="66"/>
        <end position="77"/>
    </location>
</feature>
<dbReference type="Proteomes" id="UP000247702">
    <property type="component" value="Unassembled WGS sequence"/>
</dbReference>
<gene>
    <name evidence="2" type="ORF">RclHR1_19070001</name>
</gene>
<feature type="region of interest" description="Disordered" evidence="1">
    <location>
        <begin position="26"/>
        <end position="113"/>
    </location>
</feature>
<evidence type="ECO:0000256" key="1">
    <source>
        <dbReference type="SAM" id="MobiDB-lite"/>
    </source>
</evidence>
<comment type="caution">
    <text evidence="2">The sequence shown here is derived from an EMBL/GenBank/DDBJ whole genome shotgun (WGS) entry which is preliminary data.</text>
</comment>
<dbReference type="AlphaFoldDB" id="A0A2Z6QQG2"/>
<evidence type="ECO:0000313" key="3">
    <source>
        <dbReference type="Proteomes" id="UP000247702"/>
    </source>
</evidence>
<accession>A0A2Z6QQG2</accession>
<organism evidence="2 3">
    <name type="scientific">Rhizophagus clarus</name>
    <dbReference type="NCBI Taxonomy" id="94130"/>
    <lineage>
        <taxon>Eukaryota</taxon>
        <taxon>Fungi</taxon>
        <taxon>Fungi incertae sedis</taxon>
        <taxon>Mucoromycota</taxon>
        <taxon>Glomeromycotina</taxon>
        <taxon>Glomeromycetes</taxon>
        <taxon>Glomerales</taxon>
        <taxon>Glomeraceae</taxon>
        <taxon>Rhizophagus</taxon>
    </lineage>
</organism>